<reference evidence="12" key="1">
    <citation type="submission" date="2016-06" db="EMBL/GenBank/DDBJ databases">
        <authorList>
            <person name="Nascimento L."/>
            <person name="Pereira R.V."/>
            <person name="Martins L.F."/>
            <person name="Quaggio R.B."/>
            <person name="Silva A.M."/>
            <person name="Setubal J.C."/>
        </authorList>
    </citation>
    <scope>NUCLEOTIDE SEQUENCE [LARGE SCALE GENOMIC DNA]</scope>
</reference>
<evidence type="ECO:0000256" key="7">
    <source>
        <dbReference type="ARBA" id="ARBA00023239"/>
    </source>
</evidence>
<keyword evidence="7 8" id="KW-0456">Lyase</keyword>
<dbReference type="Proteomes" id="UP000196475">
    <property type="component" value="Unassembled WGS sequence"/>
</dbReference>
<feature type="domain" description="2-C-methyl-D-erythritol 2,4-cyclodiphosphate synthase" evidence="10">
    <location>
        <begin position="1"/>
        <end position="154"/>
    </location>
</feature>
<dbReference type="GO" id="GO:0008685">
    <property type="term" value="F:2-C-methyl-D-erythritol 2,4-cyclodiphosphate synthase activity"/>
    <property type="evidence" value="ECO:0007669"/>
    <property type="project" value="UniProtKB-UniRule"/>
</dbReference>
<evidence type="ECO:0000256" key="6">
    <source>
        <dbReference type="ARBA" id="ARBA00023229"/>
    </source>
</evidence>
<dbReference type="GO" id="GO:0046872">
    <property type="term" value="F:metal ion binding"/>
    <property type="evidence" value="ECO:0007669"/>
    <property type="project" value="UniProtKB-KW"/>
</dbReference>
<evidence type="ECO:0000256" key="3">
    <source>
        <dbReference type="ARBA" id="ARBA00008480"/>
    </source>
</evidence>
<dbReference type="InterPro" id="IPR036571">
    <property type="entry name" value="MECDP_synthase_sf"/>
</dbReference>
<evidence type="ECO:0000256" key="1">
    <source>
        <dbReference type="ARBA" id="ARBA00000200"/>
    </source>
</evidence>
<evidence type="ECO:0000256" key="4">
    <source>
        <dbReference type="ARBA" id="ARBA00012579"/>
    </source>
</evidence>
<dbReference type="FunFam" id="3.30.1330.50:FF:000001">
    <property type="entry name" value="2-C-methyl-D-erythritol 2,4-cyclodiphosphate synthase"/>
    <property type="match status" value="1"/>
</dbReference>
<accession>A0A1Y3PP25</accession>
<dbReference type="GO" id="GO:0016114">
    <property type="term" value="P:terpenoid biosynthetic process"/>
    <property type="evidence" value="ECO:0007669"/>
    <property type="project" value="InterPro"/>
</dbReference>
<evidence type="ECO:0000259" key="10">
    <source>
        <dbReference type="Pfam" id="PF02542"/>
    </source>
</evidence>
<feature type="binding site" evidence="8">
    <location>
        <position position="139"/>
    </location>
    <ligand>
        <name>4-CDP-2-C-methyl-D-erythritol 2-phosphate</name>
        <dbReference type="ChEBI" id="CHEBI:57919"/>
    </ligand>
</feature>
<feature type="binding site" evidence="8">
    <location>
        <begin position="8"/>
        <end position="10"/>
    </location>
    <ligand>
        <name>4-CDP-2-C-methyl-D-erythritol 2-phosphate</name>
        <dbReference type="ChEBI" id="CHEBI:57919"/>
    </ligand>
</feature>
<feature type="binding site" evidence="8">
    <location>
        <begin position="132"/>
        <end position="135"/>
    </location>
    <ligand>
        <name>4-CDP-2-C-methyl-D-erythritol 2-phosphate</name>
        <dbReference type="ChEBI" id="CHEBI:57919"/>
    </ligand>
</feature>
<dbReference type="HAMAP" id="MF_00107">
    <property type="entry name" value="IspF"/>
    <property type="match status" value="1"/>
</dbReference>
<comment type="pathway">
    <text evidence="2 8">Isoprenoid biosynthesis; isopentenyl diphosphate biosynthesis via DXP pathway; isopentenyl diphosphate from 1-deoxy-D-xylulose 5-phosphate: step 4/6.</text>
</comment>
<dbReference type="EMBL" id="LZRT01000052">
    <property type="protein sequence ID" value="OUM89103.1"/>
    <property type="molecule type" value="Genomic_DNA"/>
</dbReference>
<dbReference type="SUPFAM" id="SSF69765">
    <property type="entry name" value="IpsF-like"/>
    <property type="match status" value="1"/>
</dbReference>
<evidence type="ECO:0000256" key="8">
    <source>
        <dbReference type="HAMAP-Rule" id="MF_00107"/>
    </source>
</evidence>
<dbReference type="AlphaFoldDB" id="A0A1Y3PP25"/>
<dbReference type="EC" id="4.6.1.12" evidence="4 8"/>
<feature type="binding site" evidence="8">
    <location>
        <begin position="56"/>
        <end position="58"/>
    </location>
    <ligand>
        <name>4-CDP-2-C-methyl-D-erythritol 2-phosphate</name>
        <dbReference type="ChEBI" id="CHEBI:57919"/>
    </ligand>
</feature>
<dbReference type="PROSITE" id="PS01350">
    <property type="entry name" value="ISPF"/>
    <property type="match status" value="1"/>
</dbReference>
<name>A0A1Y3PP25_9BACI</name>
<evidence type="ECO:0000256" key="2">
    <source>
        <dbReference type="ARBA" id="ARBA00004709"/>
    </source>
</evidence>
<protein>
    <recommendedName>
        <fullName evidence="4 8">2-C-methyl-D-erythritol 2,4-cyclodiphosphate synthase</fullName>
        <shortName evidence="8">MECDP-synthase</shortName>
        <shortName evidence="8">MECPP-synthase</shortName>
        <shortName evidence="8">MECPS</shortName>
        <ecNumber evidence="4 8">4.6.1.12</ecNumber>
    </recommendedName>
</protein>
<dbReference type="Pfam" id="PF02542">
    <property type="entry name" value="YgbB"/>
    <property type="match status" value="1"/>
</dbReference>
<feature type="binding site" evidence="8">
    <location>
        <position position="10"/>
    </location>
    <ligand>
        <name>a divalent metal cation</name>
        <dbReference type="ChEBI" id="CHEBI:60240"/>
    </ligand>
</feature>
<dbReference type="Gene3D" id="3.30.1330.50">
    <property type="entry name" value="2-C-methyl-D-erythritol 2,4-cyclodiphosphate synthase"/>
    <property type="match status" value="1"/>
</dbReference>
<dbReference type="InterPro" id="IPR003526">
    <property type="entry name" value="MECDP_synthase"/>
</dbReference>
<comment type="catalytic activity">
    <reaction evidence="1 8 9">
        <text>4-CDP-2-C-methyl-D-erythritol 2-phosphate = 2-C-methyl-D-erythritol 2,4-cyclic diphosphate + CMP</text>
        <dbReference type="Rhea" id="RHEA:23864"/>
        <dbReference type="ChEBI" id="CHEBI:57919"/>
        <dbReference type="ChEBI" id="CHEBI:58483"/>
        <dbReference type="ChEBI" id="CHEBI:60377"/>
        <dbReference type="EC" id="4.6.1.12"/>
    </reaction>
</comment>
<dbReference type="PANTHER" id="PTHR43181">
    <property type="entry name" value="2-C-METHYL-D-ERYTHRITOL 2,4-CYCLODIPHOSPHATE SYNTHASE, CHLOROPLASTIC"/>
    <property type="match status" value="1"/>
</dbReference>
<comment type="caution">
    <text evidence="11">The sequence shown here is derived from an EMBL/GenBank/DDBJ whole genome shotgun (WGS) entry which is preliminary data.</text>
</comment>
<evidence type="ECO:0000313" key="11">
    <source>
        <dbReference type="EMBL" id="OUM89103.1"/>
    </source>
</evidence>
<keyword evidence="5 8" id="KW-0479">Metal-binding</keyword>
<evidence type="ECO:0000313" key="12">
    <source>
        <dbReference type="Proteomes" id="UP000196475"/>
    </source>
</evidence>
<sequence length="161" mass="17188">MRIGIGFDVHQWAAGRKCIIGGVEIPYAKGLLGHSDADVLYHAVADAVLGALGEGDIGRHFPDTDPRFEGADSGLLLAHVWALARERGYRLGNMDATIIAQAPKMAPYLPQMRANLARLLEASQSQINIKATTTESLGFVGRGEGIAAQAVVLLVDKEDAR</sequence>
<evidence type="ECO:0000256" key="5">
    <source>
        <dbReference type="ARBA" id="ARBA00022723"/>
    </source>
</evidence>
<feature type="binding site" evidence="8">
    <location>
        <begin position="61"/>
        <end position="65"/>
    </location>
    <ligand>
        <name>4-CDP-2-C-methyl-D-erythritol 2-phosphate</name>
        <dbReference type="ChEBI" id="CHEBI:57919"/>
    </ligand>
</feature>
<dbReference type="UniPathway" id="UPA00056">
    <property type="reaction ID" value="UER00095"/>
</dbReference>
<dbReference type="GO" id="GO:0019288">
    <property type="term" value="P:isopentenyl diphosphate biosynthetic process, methylerythritol 4-phosphate pathway"/>
    <property type="evidence" value="ECO:0007669"/>
    <property type="project" value="UniProtKB-UniRule"/>
</dbReference>
<gene>
    <name evidence="8" type="primary">ispF</name>
    <name evidence="11" type="ORF">BAA01_03380</name>
</gene>
<dbReference type="InterPro" id="IPR020555">
    <property type="entry name" value="MECDP_synthase_CS"/>
</dbReference>
<feature type="binding site" evidence="8">
    <location>
        <position position="42"/>
    </location>
    <ligand>
        <name>a divalent metal cation</name>
        <dbReference type="ChEBI" id="CHEBI:60240"/>
    </ligand>
</feature>
<feature type="binding site" evidence="8">
    <location>
        <begin position="34"/>
        <end position="35"/>
    </location>
    <ligand>
        <name>4-CDP-2-C-methyl-D-erythritol 2-phosphate</name>
        <dbReference type="ChEBI" id="CHEBI:57919"/>
    </ligand>
</feature>
<proteinExistence type="inferred from homology"/>
<feature type="site" description="Transition state stabilizer" evidence="8">
    <location>
        <position position="133"/>
    </location>
</feature>
<evidence type="ECO:0000256" key="9">
    <source>
        <dbReference type="RuleBase" id="RU004395"/>
    </source>
</evidence>
<comment type="similarity">
    <text evidence="3 8 9">Belongs to the IspF family.</text>
</comment>
<comment type="subunit">
    <text evidence="8">Homotrimer.</text>
</comment>
<feature type="binding site" evidence="8">
    <location>
        <position position="142"/>
    </location>
    <ligand>
        <name>4-CDP-2-C-methyl-D-erythritol 2-phosphate</name>
        <dbReference type="ChEBI" id="CHEBI:57919"/>
    </ligand>
</feature>
<comment type="function">
    <text evidence="8">Involved in the biosynthesis of isopentenyl diphosphate (IPP) and dimethylallyl diphosphate (DMAPP), two major building blocks of isoprenoid compounds. Catalyzes the conversion of 4-diphosphocytidyl-2-C-methyl-D-erythritol 2-phosphate (CDP-ME2P) to 2-C-methyl-D-erythritol 2,4-cyclodiphosphate (ME-CPP) with a corresponding release of cytidine 5-monophosphate (CMP).</text>
</comment>
<feature type="site" description="Transition state stabilizer" evidence="8">
    <location>
        <position position="34"/>
    </location>
</feature>
<feature type="binding site" evidence="8">
    <location>
        <begin position="100"/>
        <end position="106"/>
    </location>
    <ligand>
        <name>4-CDP-2-C-methyl-D-erythritol 2-phosphate</name>
        <dbReference type="ChEBI" id="CHEBI:57919"/>
    </ligand>
</feature>
<dbReference type="PANTHER" id="PTHR43181:SF1">
    <property type="entry name" value="2-C-METHYL-D-ERYTHRITOL 2,4-CYCLODIPHOSPHATE SYNTHASE, CHLOROPLASTIC"/>
    <property type="match status" value="1"/>
</dbReference>
<feature type="binding site" evidence="8">
    <location>
        <position position="8"/>
    </location>
    <ligand>
        <name>a divalent metal cation</name>
        <dbReference type="ChEBI" id="CHEBI:60240"/>
    </ligand>
</feature>
<dbReference type="NCBIfam" id="TIGR00151">
    <property type="entry name" value="ispF"/>
    <property type="match status" value="1"/>
</dbReference>
<comment type="cofactor">
    <cofactor evidence="8">
        <name>a divalent metal cation</name>
        <dbReference type="ChEBI" id="CHEBI:60240"/>
    </cofactor>
    <text evidence="8">Binds 1 divalent metal cation per subunit.</text>
</comment>
<dbReference type="CDD" id="cd00554">
    <property type="entry name" value="MECDP_synthase"/>
    <property type="match status" value="1"/>
</dbReference>
<organism evidence="11 12">
    <name type="scientific">Bacillus thermozeamaize</name>
    <dbReference type="NCBI Taxonomy" id="230954"/>
    <lineage>
        <taxon>Bacteria</taxon>
        <taxon>Bacillati</taxon>
        <taxon>Bacillota</taxon>
        <taxon>Bacilli</taxon>
        <taxon>Bacillales</taxon>
        <taxon>Bacillaceae</taxon>
        <taxon>Bacillus</taxon>
    </lineage>
</organism>
<keyword evidence="6 8" id="KW-0414">Isoprene biosynthesis</keyword>